<comment type="caution">
    <text evidence="2">The sequence shown here is derived from an EMBL/GenBank/DDBJ whole genome shotgun (WGS) entry which is preliminary data.</text>
</comment>
<evidence type="ECO:0000313" key="3">
    <source>
        <dbReference type="Proteomes" id="UP000712600"/>
    </source>
</evidence>
<dbReference type="PANTHER" id="PTHR31087:SF100">
    <property type="entry name" value="BNAC08G49520D PROTEIN"/>
    <property type="match status" value="1"/>
</dbReference>
<dbReference type="InterPro" id="IPR007612">
    <property type="entry name" value="LOR"/>
</dbReference>
<dbReference type="Gene3D" id="2.40.160.200">
    <property type="entry name" value="LURP1-related"/>
    <property type="match status" value="1"/>
</dbReference>
<comment type="similarity">
    <text evidence="1">Belongs to the LOR family.</text>
</comment>
<proteinExistence type="inferred from homology"/>
<dbReference type="Proteomes" id="UP000712600">
    <property type="component" value="Unassembled WGS sequence"/>
</dbReference>
<dbReference type="PANTHER" id="PTHR31087">
    <property type="match status" value="1"/>
</dbReference>
<dbReference type="SUPFAM" id="SSF54518">
    <property type="entry name" value="Tubby C-terminal domain-like"/>
    <property type="match status" value="1"/>
</dbReference>
<organism evidence="2 3">
    <name type="scientific">Brassica cretica</name>
    <name type="common">Mustard</name>
    <dbReference type="NCBI Taxonomy" id="69181"/>
    <lineage>
        <taxon>Eukaryota</taxon>
        <taxon>Viridiplantae</taxon>
        <taxon>Streptophyta</taxon>
        <taxon>Embryophyta</taxon>
        <taxon>Tracheophyta</taxon>
        <taxon>Spermatophyta</taxon>
        <taxon>Magnoliopsida</taxon>
        <taxon>eudicotyledons</taxon>
        <taxon>Gunneridae</taxon>
        <taxon>Pentapetalae</taxon>
        <taxon>rosids</taxon>
        <taxon>malvids</taxon>
        <taxon>Brassicales</taxon>
        <taxon>Brassicaceae</taxon>
        <taxon>Brassiceae</taxon>
        <taxon>Brassica</taxon>
    </lineage>
</organism>
<dbReference type="Pfam" id="PF04525">
    <property type="entry name" value="LOR"/>
    <property type="match status" value="1"/>
</dbReference>
<evidence type="ECO:0008006" key="4">
    <source>
        <dbReference type="Google" id="ProtNLM"/>
    </source>
</evidence>
<evidence type="ECO:0000256" key="1">
    <source>
        <dbReference type="ARBA" id="ARBA00005437"/>
    </source>
</evidence>
<protein>
    <recommendedName>
        <fullName evidence="4">Tubby C-terminal domain-containing protein</fullName>
    </recommendedName>
</protein>
<gene>
    <name evidence="2" type="ORF">F2Q69_00016790</name>
</gene>
<sequence>MAQPYVYAHPPGTAPRPPGAFVNPRFCVAGPVDLTMVRDEIEKKWGSFVILDANMNLRFQVKKPGFGFGFGKNMILLDGSGSPILTMKEQVHRHIKKKHTLTHTQLKSSDRRFFRVVRTKLDGLHVFLARNHEEKIPDFRVKGTNHRRFERSCVVYAGESDTIVAQVNSLSFFFFFTLIIQMQHKESTPSKTDIFTVTINPNVDHAFIASLVIILDVYNREDTELPHRADAYHEAHQAVNRVHMGLHGATHAALRAGACTIQ</sequence>
<dbReference type="InterPro" id="IPR038595">
    <property type="entry name" value="LOR_sf"/>
</dbReference>
<dbReference type="InterPro" id="IPR025659">
    <property type="entry name" value="Tubby-like_C"/>
</dbReference>
<dbReference type="AlphaFoldDB" id="A0A8S9R1H1"/>
<evidence type="ECO:0000313" key="2">
    <source>
        <dbReference type="EMBL" id="KAF3556649.1"/>
    </source>
</evidence>
<name>A0A8S9R1H1_BRACR</name>
<reference evidence="2" key="1">
    <citation type="submission" date="2019-12" db="EMBL/GenBank/DDBJ databases">
        <title>Genome sequencing and annotation of Brassica cretica.</title>
        <authorList>
            <person name="Studholme D.J."/>
            <person name="Sarris P."/>
        </authorList>
    </citation>
    <scope>NUCLEOTIDE SEQUENCE</scope>
    <source>
        <strain evidence="2">PFS-109/04</strain>
        <tissue evidence="2">Leaf</tissue>
    </source>
</reference>
<accession>A0A8S9R1H1</accession>
<dbReference type="EMBL" id="QGKX02000996">
    <property type="protein sequence ID" value="KAF3556649.1"/>
    <property type="molecule type" value="Genomic_DNA"/>
</dbReference>